<keyword evidence="3" id="KW-1185">Reference proteome</keyword>
<evidence type="ECO:0000256" key="1">
    <source>
        <dbReference type="SAM" id="MobiDB-lite"/>
    </source>
</evidence>
<feature type="compositionally biased region" description="Polar residues" evidence="1">
    <location>
        <begin position="8"/>
        <end position="22"/>
    </location>
</feature>
<organism evidence="2 3">
    <name type="scientific">Liquidambar formosana</name>
    <name type="common">Formosan gum</name>
    <dbReference type="NCBI Taxonomy" id="63359"/>
    <lineage>
        <taxon>Eukaryota</taxon>
        <taxon>Viridiplantae</taxon>
        <taxon>Streptophyta</taxon>
        <taxon>Embryophyta</taxon>
        <taxon>Tracheophyta</taxon>
        <taxon>Spermatophyta</taxon>
        <taxon>Magnoliopsida</taxon>
        <taxon>eudicotyledons</taxon>
        <taxon>Gunneridae</taxon>
        <taxon>Pentapetalae</taxon>
        <taxon>Saxifragales</taxon>
        <taxon>Altingiaceae</taxon>
        <taxon>Liquidambar</taxon>
    </lineage>
</organism>
<reference evidence="2 3" key="1">
    <citation type="journal article" date="2024" name="Plant J.">
        <title>Genome sequences and population genomics reveal climatic adaptation and genomic divergence between two closely related sweetgum species.</title>
        <authorList>
            <person name="Xu W.Q."/>
            <person name="Ren C.Q."/>
            <person name="Zhang X.Y."/>
            <person name="Comes H.P."/>
            <person name="Liu X.H."/>
            <person name="Li Y.G."/>
            <person name="Kettle C.J."/>
            <person name="Jalonen R."/>
            <person name="Gaisberger H."/>
            <person name="Ma Y.Z."/>
            <person name="Qiu Y.X."/>
        </authorList>
    </citation>
    <scope>NUCLEOTIDE SEQUENCE [LARGE SCALE GENOMIC DNA]</scope>
    <source>
        <strain evidence="2">Hangzhou</strain>
    </source>
</reference>
<gene>
    <name evidence="2" type="ORF">L1049_009562</name>
</gene>
<comment type="caution">
    <text evidence="2">The sequence shown here is derived from an EMBL/GenBank/DDBJ whole genome shotgun (WGS) entry which is preliminary data.</text>
</comment>
<protein>
    <submittedName>
        <fullName evidence="2">Uncharacterized protein</fullName>
    </submittedName>
</protein>
<evidence type="ECO:0000313" key="2">
    <source>
        <dbReference type="EMBL" id="KAK9267143.1"/>
    </source>
</evidence>
<accession>A0AAP0N6X0</accession>
<evidence type="ECO:0000313" key="3">
    <source>
        <dbReference type="Proteomes" id="UP001415857"/>
    </source>
</evidence>
<feature type="region of interest" description="Disordered" evidence="1">
    <location>
        <begin position="1"/>
        <end position="31"/>
    </location>
</feature>
<name>A0AAP0N6X0_LIQFO</name>
<dbReference type="Proteomes" id="UP001415857">
    <property type="component" value="Unassembled WGS sequence"/>
</dbReference>
<sequence length="141" mass="16149">MKQRKQSLKPNFSNPRRMTSSTKEAKDDGGKRFGDFELWNEGLNFNFLQEDSALERSLKFYQTKDVLNAKNKTFVCVQGFEETREKAQLCPLLSASVTSIPSRFRPNFGGISVKVRHTTFGFNNNNSHNKGIVEVEEGFYL</sequence>
<dbReference type="EMBL" id="JBBPBK010000016">
    <property type="protein sequence ID" value="KAK9267143.1"/>
    <property type="molecule type" value="Genomic_DNA"/>
</dbReference>
<dbReference type="AlphaFoldDB" id="A0AAP0N6X0"/>
<proteinExistence type="predicted"/>